<evidence type="ECO:0000313" key="2">
    <source>
        <dbReference type="EMBL" id="GAA5191107.1"/>
    </source>
</evidence>
<dbReference type="Pfam" id="PF13424">
    <property type="entry name" value="TPR_12"/>
    <property type="match status" value="1"/>
</dbReference>
<dbReference type="PROSITE" id="PS50005">
    <property type="entry name" value="TPR"/>
    <property type="match status" value="2"/>
</dbReference>
<dbReference type="EMBL" id="BAABLF010000009">
    <property type="protein sequence ID" value="GAA5191107.1"/>
    <property type="molecule type" value="Genomic_DNA"/>
</dbReference>
<dbReference type="InterPro" id="IPR013360">
    <property type="entry name" value="Pilus_4_PilW"/>
</dbReference>
<dbReference type="Gene3D" id="1.25.40.10">
    <property type="entry name" value="Tetratricopeptide repeat domain"/>
    <property type="match status" value="1"/>
</dbReference>
<keyword evidence="1" id="KW-0802">TPR repeat</keyword>
<dbReference type="InterPro" id="IPR011990">
    <property type="entry name" value="TPR-like_helical_dom_sf"/>
</dbReference>
<dbReference type="InterPro" id="IPR019734">
    <property type="entry name" value="TPR_rpt"/>
</dbReference>
<feature type="repeat" description="TPR" evidence="1">
    <location>
        <begin position="40"/>
        <end position="73"/>
    </location>
</feature>
<dbReference type="PANTHER" id="PTHR44395:SF1">
    <property type="entry name" value="PROTEIN O-MANNOSYL-TRANSFERASE TMTC3"/>
    <property type="match status" value="1"/>
</dbReference>
<sequence>MRLFSTILVAGCLAGCVQNTTYSGTDTQVAEARYDANAAARDRISLGLAYLDRGEAEQAKFNLEKALEHAPKLSDALLAMAYYYDSVQDEKNAEIYYRKAVDAKSDNADAANNLGVFYCRHGRYPEAERWLLKAVETPGYIRMAQTYENLGLCTLEAGWTDKAAGYFEKALNYDGRRAVALLELAKLDFAAGRIEPARRHLKRYHQYGDESADSLLLAAELAFQSHNADEARRYGVLLLAKFPGSEQAKTYRTKYY</sequence>
<proteinExistence type="predicted"/>
<dbReference type="Proteomes" id="UP001501600">
    <property type="component" value="Unassembled WGS sequence"/>
</dbReference>
<evidence type="ECO:0000256" key="1">
    <source>
        <dbReference type="PROSITE-ProRule" id="PRU00339"/>
    </source>
</evidence>
<dbReference type="SUPFAM" id="SSF81901">
    <property type="entry name" value="HCP-like"/>
    <property type="match status" value="1"/>
</dbReference>
<comment type="caution">
    <text evidence="2">The sequence shown here is derived from an EMBL/GenBank/DDBJ whole genome shotgun (WGS) entry which is preliminary data.</text>
</comment>
<dbReference type="PANTHER" id="PTHR44395">
    <property type="match status" value="1"/>
</dbReference>
<evidence type="ECO:0000313" key="3">
    <source>
        <dbReference type="Proteomes" id="UP001501600"/>
    </source>
</evidence>
<protein>
    <submittedName>
        <fullName evidence="2">Type IV pilus biogenesis/stability protein PilW</fullName>
    </submittedName>
</protein>
<name>A0ABP9S5K1_9GAMM</name>
<dbReference type="Pfam" id="PF13181">
    <property type="entry name" value="TPR_8"/>
    <property type="match status" value="2"/>
</dbReference>
<accession>A0ABP9S5K1</accession>
<organism evidence="2 3">
    <name type="scientific">Ferrimonas gelatinilytica</name>
    <dbReference type="NCBI Taxonomy" id="1255257"/>
    <lineage>
        <taxon>Bacteria</taxon>
        <taxon>Pseudomonadati</taxon>
        <taxon>Pseudomonadota</taxon>
        <taxon>Gammaproteobacteria</taxon>
        <taxon>Alteromonadales</taxon>
        <taxon>Ferrimonadaceae</taxon>
        <taxon>Ferrimonas</taxon>
    </lineage>
</organism>
<dbReference type="SMART" id="SM00028">
    <property type="entry name" value="TPR"/>
    <property type="match status" value="4"/>
</dbReference>
<gene>
    <name evidence="2" type="primary">pilW</name>
    <name evidence="2" type="ORF">GCM10025772_17270</name>
</gene>
<keyword evidence="3" id="KW-1185">Reference proteome</keyword>
<dbReference type="NCBIfam" id="TIGR02521">
    <property type="entry name" value="type_IV_pilW"/>
    <property type="match status" value="1"/>
</dbReference>
<feature type="repeat" description="TPR" evidence="1">
    <location>
        <begin position="144"/>
        <end position="177"/>
    </location>
</feature>
<reference evidence="3" key="1">
    <citation type="journal article" date="2019" name="Int. J. Syst. Evol. Microbiol.">
        <title>The Global Catalogue of Microorganisms (GCM) 10K type strain sequencing project: providing services to taxonomists for standard genome sequencing and annotation.</title>
        <authorList>
            <consortium name="The Broad Institute Genomics Platform"/>
            <consortium name="The Broad Institute Genome Sequencing Center for Infectious Disease"/>
            <person name="Wu L."/>
            <person name="Ma J."/>
        </authorList>
    </citation>
    <scope>NUCLEOTIDE SEQUENCE [LARGE SCALE GENOMIC DNA]</scope>
    <source>
        <strain evidence="3">JCM 18720</strain>
    </source>
</reference>